<dbReference type="STRING" id="83771.SAMN02910357_01892"/>
<dbReference type="InterPro" id="IPR046358">
    <property type="entry name" value="Flagellin_C"/>
</dbReference>
<dbReference type="EMBL" id="FUXX01000036">
    <property type="protein sequence ID" value="SKA66574.1"/>
    <property type="molecule type" value="Genomic_DNA"/>
</dbReference>
<dbReference type="GO" id="GO:0005576">
    <property type="term" value="C:extracellular region"/>
    <property type="evidence" value="ECO:0007669"/>
    <property type="project" value="UniProtKB-SubCell"/>
</dbReference>
<dbReference type="SUPFAM" id="SSF64518">
    <property type="entry name" value="Phase 1 flagellin"/>
    <property type="match status" value="1"/>
</dbReference>
<accession>A0A1T4VNM1</accession>
<dbReference type="Pfam" id="PF00700">
    <property type="entry name" value="Flagellin_C"/>
    <property type="match status" value="1"/>
</dbReference>
<evidence type="ECO:0000259" key="5">
    <source>
        <dbReference type="Pfam" id="PF00669"/>
    </source>
</evidence>
<dbReference type="Gene3D" id="6.10.10.10">
    <property type="entry name" value="Flagellar export chaperone, C-terminal domain"/>
    <property type="match status" value="1"/>
</dbReference>
<dbReference type="InterPro" id="IPR001492">
    <property type="entry name" value="Flagellin"/>
</dbReference>
<keyword evidence="2 4" id="KW-0964">Secreted</keyword>
<dbReference type="PANTHER" id="PTHR42792:SF2">
    <property type="entry name" value="FLAGELLIN"/>
    <property type="match status" value="1"/>
</dbReference>
<evidence type="ECO:0000259" key="6">
    <source>
        <dbReference type="Pfam" id="PF00700"/>
    </source>
</evidence>
<evidence type="ECO:0000313" key="7">
    <source>
        <dbReference type="EMBL" id="SKA66574.1"/>
    </source>
</evidence>
<keyword evidence="7" id="KW-0966">Cell projection</keyword>
<comment type="function">
    <text evidence="4">Flagellin is the subunit protein which polymerizes to form the filaments of bacterial flagella.</text>
</comment>
<evidence type="ECO:0000256" key="1">
    <source>
        <dbReference type="ARBA" id="ARBA00005709"/>
    </source>
</evidence>
<dbReference type="InterPro" id="IPR001029">
    <property type="entry name" value="Flagellin_N"/>
</dbReference>
<keyword evidence="8" id="KW-1185">Reference proteome</keyword>
<proteinExistence type="inferred from homology"/>
<comment type="subcellular location">
    <subcellularLocation>
        <location evidence="4">Secreted</location>
    </subcellularLocation>
    <subcellularLocation>
        <location evidence="4">Bacterial flagellum</location>
    </subcellularLocation>
</comment>
<dbReference type="PRINTS" id="PR00207">
    <property type="entry name" value="FLAGELLIN"/>
</dbReference>
<dbReference type="Gene3D" id="1.20.1330.10">
    <property type="entry name" value="f41 fragment of flagellin, N-terminal domain"/>
    <property type="match status" value="1"/>
</dbReference>
<protein>
    <recommendedName>
        <fullName evidence="4">Flagellin</fullName>
    </recommendedName>
</protein>
<gene>
    <name evidence="7" type="ORF">SAMN02745213_01838</name>
</gene>
<reference evidence="8" key="1">
    <citation type="submission" date="2017-02" db="EMBL/GenBank/DDBJ databases">
        <authorList>
            <person name="Varghese N."/>
            <person name="Submissions S."/>
        </authorList>
    </citation>
    <scope>NUCLEOTIDE SEQUENCE [LARGE SCALE GENOMIC DNA]</scope>
    <source>
        <strain evidence="8">DSM 3072</strain>
    </source>
</reference>
<dbReference type="RefSeq" id="WP_078929207.1">
    <property type="nucleotide sequence ID" value="NZ_FUXX01000036.1"/>
</dbReference>
<comment type="similarity">
    <text evidence="1 4">Belongs to the bacterial flagellin family.</text>
</comment>
<sequence>MALYIQTNTTSLNAQRDLNQVNRVNKNVTQRLASGLRINSAADDPANLQVSNRMTSQINGLKQGNKNTNDGQALINTAEGALCEEISILQRIRVLATQSANGTYTELDRQSMQQEVNDICKEITRIANDTTYSGAQILNGTNNGLINQDGNLRIHVGAAANCVVDIKLDIAFSMSALHAYIGGLDDGGYDSDNQSFDISSRENAEKVIAGIDDYIQYIDSKRTELGAISNRFDSTVRNQDTIHENQSFSRSQIRDSDYAEETSRYIKNNIMTNASTQMLVQANARPEIVAALLS</sequence>
<keyword evidence="7" id="KW-0282">Flagellum</keyword>
<evidence type="ECO:0000256" key="4">
    <source>
        <dbReference type="RuleBase" id="RU362073"/>
    </source>
</evidence>
<dbReference type="GO" id="GO:0009288">
    <property type="term" value="C:bacterial-type flagellum"/>
    <property type="evidence" value="ECO:0007669"/>
    <property type="project" value="UniProtKB-SubCell"/>
</dbReference>
<dbReference type="InterPro" id="IPR042187">
    <property type="entry name" value="Flagellin_C_sub2"/>
</dbReference>
<keyword evidence="3 4" id="KW-0975">Bacterial flagellum</keyword>
<evidence type="ECO:0000313" key="8">
    <source>
        <dbReference type="Proteomes" id="UP000242432"/>
    </source>
</evidence>
<organism evidence="7 8">
    <name type="scientific">Succinivibrio dextrinosolvens DSM 3072</name>
    <dbReference type="NCBI Taxonomy" id="1123324"/>
    <lineage>
        <taxon>Bacteria</taxon>
        <taxon>Pseudomonadati</taxon>
        <taxon>Pseudomonadota</taxon>
        <taxon>Gammaproteobacteria</taxon>
        <taxon>Aeromonadales</taxon>
        <taxon>Succinivibrionaceae</taxon>
        <taxon>Succinivibrio</taxon>
    </lineage>
</organism>
<dbReference type="Proteomes" id="UP000242432">
    <property type="component" value="Unassembled WGS sequence"/>
</dbReference>
<evidence type="ECO:0000256" key="3">
    <source>
        <dbReference type="ARBA" id="ARBA00023143"/>
    </source>
</evidence>
<name>A0A1T4VNM1_9GAMM</name>
<evidence type="ECO:0000256" key="2">
    <source>
        <dbReference type="ARBA" id="ARBA00022525"/>
    </source>
</evidence>
<keyword evidence="7" id="KW-0969">Cilium</keyword>
<feature type="domain" description="Flagellin N-terminal" evidence="5">
    <location>
        <begin position="5"/>
        <end position="142"/>
    </location>
</feature>
<dbReference type="GO" id="GO:0005198">
    <property type="term" value="F:structural molecule activity"/>
    <property type="evidence" value="ECO:0007669"/>
    <property type="project" value="UniProtKB-UniRule"/>
</dbReference>
<feature type="domain" description="Flagellin C-terminal" evidence="6">
    <location>
        <begin position="209"/>
        <end position="293"/>
    </location>
</feature>
<dbReference type="Pfam" id="PF00669">
    <property type="entry name" value="Flagellin_N"/>
    <property type="match status" value="1"/>
</dbReference>
<dbReference type="PANTHER" id="PTHR42792">
    <property type="entry name" value="FLAGELLIN"/>
    <property type="match status" value="1"/>
</dbReference>
<dbReference type="AlphaFoldDB" id="A0A1T4VNM1"/>